<dbReference type="Pfam" id="PF05037">
    <property type="entry name" value="DUF669"/>
    <property type="match status" value="1"/>
</dbReference>
<dbReference type="EMBL" id="CAUZLY010000007">
    <property type="protein sequence ID" value="CAK1243362.1"/>
    <property type="molecule type" value="Genomic_DNA"/>
</dbReference>
<feature type="compositionally biased region" description="Low complexity" evidence="1">
    <location>
        <begin position="153"/>
        <end position="170"/>
    </location>
</feature>
<evidence type="ECO:0000256" key="1">
    <source>
        <dbReference type="SAM" id="MobiDB-lite"/>
    </source>
</evidence>
<name>A0ABN9YUZ1_9LACO</name>
<dbReference type="Proteomes" id="UP001314200">
    <property type="component" value="Unassembled WGS sequence"/>
</dbReference>
<accession>A0ABN9YUZ1</accession>
<keyword evidence="3" id="KW-1185">Reference proteome</keyword>
<feature type="region of interest" description="Disordered" evidence="1">
    <location>
        <begin position="135"/>
        <end position="200"/>
    </location>
</feature>
<evidence type="ECO:0008006" key="4">
    <source>
        <dbReference type="Google" id="ProtNLM"/>
    </source>
</evidence>
<feature type="compositionally biased region" description="Basic and acidic residues" evidence="1">
    <location>
        <begin position="135"/>
        <end position="152"/>
    </location>
</feature>
<feature type="compositionally biased region" description="Polar residues" evidence="1">
    <location>
        <begin position="172"/>
        <end position="188"/>
    </location>
</feature>
<evidence type="ECO:0000313" key="3">
    <source>
        <dbReference type="Proteomes" id="UP001314200"/>
    </source>
</evidence>
<proteinExistence type="predicted"/>
<evidence type="ECO:0000313" key="2">
    <source>
        <dbReference type="EMBL" id="CAK1243362.1"/>
    </source>
</evidence>
<gene>
    <name evidence="2" type="ORF">R82641_BJNNKPBH_00869</name>
</gene>
<sequence>MAFGFTTDENNVFGQSVQESGTYNVKILDSSEAKTSSTGSEMAVFDYEVIDGEYQGGKVRYDNMVWKDGTAEEAERSTKNFNNMAIAAGAKSGVQFSSLAQYVKSMIGKTINIKVEWQTSDYTGKTNLTVRAKTHIDSDGSKPDGITRDMFEAKNSSPNAQAPSSNAFASKQPEQTGFNPFAGQSANNGEIDISADDLPF</sequence>
<reference evidence="2 3" key="1">
    <citation type="submission" date="2023-10" db="EMBL/GenBank/DDBJ databases">
        <authorList>
            <person name="Botero Cardona J."/>
        </authorList>
    </citation>
    <scope>NUCLEOTIDE SEQUENCE [LARGE SCALE GENOMIC DNA]</scope>
    <source>
        <strain evidence="2 3">R-82641</strain>
    </source>
</reference>
<comment type="caution">
    <text evidence="2">The sequence shown here is derived from an EMBL/GenBank/DDBJ whole genome shotgun (WGS) entry which is preliminary data.</text>
</comment>
<dbReference type="RefSeq" id="WP_338344298.1">
    <property type="nucleotide sequence ID" value="NZ_CAUZLY010000007.1"/>
</dbReference>
<dbReference type="InterPro" id="IPR007731">
    <property type="entry name" value="DUF669"/>
</dbReference>
<protein>
    <recommendedName>
        <fullName evidence="4">DUF669 domain-containing protein</fullName>
    </recommendedName>
</protein>
<organism evidence="2 3">
    <name type="scientific">Fructobacillus cardui</name>
    <dbReference type="NCBI Taxonomy" id="2893170"/>
    <lineage>
        <taxon>Bacteria</taxon>
        <taxon>Bacillati</taxon>
        <taxon>Bacillota</taxon>
        <taxon>Bacilli</taxon>
        <taxon>Lactobacillales</taxon>
        <taxon>Lactobacillaceae</taxon>
        <taxon>Fructobacillus</taxon>
    </lineage>
</organism>